<reference evidence="1" key="1">
    <citation type="submission" date="2021-02" db="EMBL/GenBank/DDBJ databases">
        <authorList>
            <person name="Nieuwenhuis M."/>
            <person name="Van De Peppel L.J.J."/>
        </authorList>
    </citation>
    <scope>NUCLEOTIDE SEQUENCE</scope>
    <source>
        <strain evidence="1">D49</strain>
    </source>
</reference>
<reference evidence="1" key="2">
    <citation type="submission" date="2021-10" db="EMBL/GenBank/DDBJ databases">
        <title>Phylogenomics reveals ancestral predisposition of the termite-cultivated fungus Termitomyces towards a domesticated lifestyle.</title>
        <authorList>
            <person name="Auxier B."/>
            <person name="Grum-Grzhimaylo A."/>
            <person name="Cardenas M.E."/>
            <person name="Lodge J.D."/>
            <person name="Laessoe T."/>
            <person name="Pedersen O."/>
            <person name="Smith M.E."/>
            <person name="Kuyper T.W."/>
            <person name="Franco-Molano E.A."/>
            <person name="Baroni T.J."/>
            <person name="Aanen D.K."/>
        </authorList>
    </citation>
    <scope>NUCLEOTIDE SEQUENCE</scope>
    <source>
        <strain evidence="1">D49</strain>
    </source>
</reference>
<dbReference type="AlphaFoldDB" id="A0A9P7GMF2"/>
<evidence type="ECO:0000313" key="1">
    <source>
        <dbReference type="EMBL" id="KAG5649627.1"/>
    </source>
</evidence>
<evidence type="ECO:0000313" key="2">
    <source>
        <dbReference type="Proteomes" id="UP000717328"/>
    </source>
</evidence>
<gene>
    <name evidence="1" type="ORF">H0H81_002789</name>
</gene>
<dbReference type="OrthoDB" id="3263651at2759"/>
<sequence>WRLSVEPMTVKTMYKWIDTAIAWDPDNGGENAALLEYALFPIDIEHGKYALEYNLHRNAPSLSRSSHDYVTVGSFGIYTT</sequence>
<accession>A0A9P7GMF2</accession>
<feature type="non-terminal residue" evidence="1">
    <location>
        <position position="1"/>
    </location>
</feature>
<organism evidence="1 2">
    <name type="scientific">Sphagnurus paluster</name>
    <dbReference type="NCBI Taxonomy" id="117069"/>
    <lineage>
        <taxon>Eukaryota</taxon>
        <taxon>Fungi</taxon>
        <taxon>Dikarya</taxon>
        <taxon>Basidiomycota</taxon>
        <taxon>Agaricomycotina</taxon>
        <taxon>Agaricomycetes</taxon>
        <taxon>Agaricomycetidae</taxon>
        <taxon>Agaricales</taxon>
        <taxon>Tricholomatineae</taxon>
        <taxon>Lyophyllaceae</taxon>
        <taxon>Sphagnurus</taxon>
    </lineage>
</organism>
<name>A0A9P7GMF2_9AGAR</name>
<comment type="caution">
    <text evidence="1">The sequence shown here is derived from an EMBL/GenBank/DDBJ whole genome shotgun (WGS) entry which is preliminary data.</text>
</comment>
<keyword evidence="2" id="KW-1185">Reference proteome</keyword>
<feature type="non-terminal residue" evidence="1">
    <location>
        <position position="80"/>
    </location>
</feature>
<proteinExistence type="predicted"/>
<dbReference type="Proteomes" id="UP000717328">
    <property type="component" value="Unassembled WGS sequence"/>
</dbReference>
<dbReference type="EMBL" id="JABCKI010000826">
    <property type="protein sequence ID" value="KAG5649627.1"/>
    <property type="molecule type" value="Genomic_DNA"/>
</dbReference>
<protein>
    <submittedName>
        <fullName evidence="1">Uncharacterized protein</fullName>
    </submittedName>
</protein>